<keyword evidence="4" id="KW-0862">Zinc</keyword>
<keyword evidence="5" id="KW-0482">Metalloprotease</keyword>
<dbReference type="InterPro" id="IPR051929">
    <property type="entry name" value="VirAsm_ModProt"/>
</dbReference>
<evidence type="ECO:0000313" key="7">
    <source>
        <dbReference type="EMBL" id="MBD1378996.1"/>
    </source>
</evidence>
<dbReference type="SUPFAM" id="SSF102712">
    <property type="entry name" value="JAB1/MPN domain"/>
    <property type="match status" value="1"/>
</dbReference>
<dbReference type="GO" id="GO:0006508">
    <property type="term" value="P:proteolysis"/>
    <property type="evidence" value="ECO:0007669"/>
    <property type="project" value="UniProtKB-KW"/>
</dbReference>
<name>A0A926NJH6_9BACI</name>
<feature type="domain" description="MPN" evidence="6">
    <location>
        <begin position="1"/>
        <end position="120"/>
    </location>
</feature>
<dbReference type="GO" id="GO:0008270">
    <property type="term" value="F:zinc ion binding"/>
    <property type="evidence" value="ECO:0007669"/>
    <property type="project" value="TreeGrafter"/>
</dbReference>
<evidence type="ECO:0000256" key="4">
    <source>
        <dbReference type="ARBA" id="ARBA00022833"/>
    </source>
</evidence>
<evidence type="ECO:0000256" key="3">
    <source>
        <dbReference type="ARBA" id="ARBA00022801"/>
    </source>
</evidence>
<dbReference type="Pfam" id="PF14464">
    <property type="entry name" value="Prok-JAB"/>
    <property type="match status" value="1"/>
</dbReference>
<dbReference type="Gene3D" id="3.40.140.10">
    <property type="entry name" value="Cytidine Deaminase, domain 2"/>
    <property type="match status" value="1"/>
</dbReference>
<dbReference type="GO" id="GO:0008235">
    <property type="term" value="F:metalloexopeptidase activity"/>
    <property type="evidence" value="ECO:0007669"/>
    <property type="project" value="TreeGrafter"/>
</dbReference>
<protein>
    <submittedName>
        <fullName evidence="7">M67 family metallopeptidase</fullName>
    </submittedName>
</protein>
<dbReference type="Proteomes" id="UP000626844">
    <property type="component" value="Unassembled WGS sequence"/>
</dbReference>
<reference evidence="7" key="1">
    <citation type="submission" date="2020-09" db="EMBL/GenBank/DDBJ databases">
        <title>A novel bacterium of genus Bacillus, isolated from South China Sea.</title>
        <authorList>
            <person name="Huang H."/>
            <person name="Mo K."/>
            <person name="Hu Y."/>
        </authorList>
    </citation>
    <scope>NUCLEOTIDE SEQUENCE</scope>
    <source>
        <strain evidence="7">IB182487</strain>
    </source>
</reference>
<dbReference type="InterPro" id="IPR037518">
    <property type="entry name" value="MPN"/>
</dbReference>
<evidence type="ECO:0000256" key="5">
    <source>
        <dbReference type="ARBA" id="ARBA00023049"/>
    </source>
</evidence>
<keyword evidence="3" id="KW-0378">Hydrolase</keyword>
<evidence type="ECO:0000313" key="8">
    <source>
        <dbReference type="Proteomes" id="UP000626844"/>
    </source>
</evidence>
<comment type="caution">
    <text evidence="7">The sequence shown here is derived from an EMBL/GenBank/DDBJ whole genome shotgun (WGS) entry which is preliminary data.</text>
</comment>
<dbReference type="PROSITE" id="PS50249">
    <property type="entry name" value="MPN"/>
    <property type="match status" value="1"/>
</dbReference>
<evidence type="ECO:0000256" key="1">
    <source>
        <dbReference type="ARBA" id="ARBA00022670"/>
    </source>
</evidence>
<sequence>MINHCRSELPNEACGLISGINGYQEKVWEISNVNKSPYSFEMDSVQVEAIFNYFNRKKETVTGIYHSHPTADPFPSLEDVENIIYPEIPYFIVSFKTNKPDVKGYLINGNKIVQLHIRLY</sequence>
<dbReference type="InterPro" id="IPR028090">
    <property type="entry name" value="JAB_dom_prok"/>
</dbReference>
<keyword evidence="1" id="KW-0645">Protease</keyword>
<keyword evidence="8" id="KW-1185">Reference proteome</keyword>
<dbReference type="PANTHER" id="PTHR34858">
    <property type="entry name" value="CYSO-CYSTEINE PEPTIDASE"/>
    <property type="match status" value="1"/>
</dbReference>
<dbReference type="AlphaFoldDB" id="A0A926NJH6"/>
<accession>A0A926NJH6</accession>
<dbReference type="CDD" id="cd08070">
    <property type="entry name" value="MPN_like"/>
    <property type="match status" value="1"/>
</dbReference>
<dbReference type="PANTHER" id="PTHR34858:SF1">
    <property type="entry name" value="CYSO-CYSTEINE PEPTIDASE"/>
    <property type="match status" value="1"/>
</dbReference>
<keyword evidence="2" id="KW-0479">Metal-binding</keyword>
<gene>
    <name evidence="7" type="ORF">IC621_02025</name>
</gene>
<proteinExistence type="predicted"/>
<dbReference type="EMBL" id="JACXAI010000002">
    <property type="protein sequence ID" value="MBD1378996.1"/>
    <property type="molecule type" value="Genomic_DNA"/>
</dbReference>
<evidence type="ECO:0000259" key="6">
    <source>
        <dbReference type="PROSITE" id="PS50249"/>
    </source>
</evidence>
<organism evidence="7 8">
    <name type="scientific">Metabacillus arenae</name>
    <dbReference type="NCBI Taxonomy" id="2771434"/>
    <lineage>
        <taxon>Bacteria</taxon>
        <taxon>Bacillati</taxon>
        <taxon>Bacillota</taxon>
        <taxon>Bacilli</taxon>
        <taxon>Bacillales</taxon>
        <taxon>Bacillaceae</taxon>
        <taxon>Metabacillus</taxon>
    </lineage>
</organism>
<evidence type="ECO:0000256" key="2">
    <source>
        <dbReference type="ARBA" id="ARBA00022723"/>
    </source>
</evidence>